<dbReference type="AlphaFoldDB" id="A0A255ENK3"/>
<dbReference type="PANTHER" id="PTHR30071:SF1">
    <property type="entry name" value="CYTOCHROME B_B6 PROTEIN-RELATED"/>
    <property type="match status" value="1"/>
</dbReference>
<keyword evidence="5 6" id="KW-0472">Membrane</keyword>
<dbReference type="Pfam" id="PF01578">
    <property type="entry name" value="Cytochrom_C_asm"/>
    <property type="match status" value="1"/>
</dbReference>
<sequence>MTIEQISNLSIHSAMVIYALAAVLYTFEWAAGSRLKPVAVATRTRTRTKAAVGAGGAGSDAADSTVTLDGDDLPADPHQEKASLRLEQFGRMAVATMAIGWVLNLVGMVTRGIAAGRTPWANMYEFTISSTVFAVGIFLVLMRFTQVRWLGLPLSWFASIALGLAVTVFFVDVAPLVPSLHSVWFIIHIVAAVICSAVFTVGGLASVLYLVKAHAEKKGSVGGYLSRLPSSEGIDRLAYGLHAFAFPLWSFTIVAGAIWAEYAWGRFWGFDPKETWSLITWVVYACYLHARVTAGWRGKPAAIIAIVGLVCFWFNFVGVNLLFSGLHSYAGI</sequence>
<evidence type="ECO:0000256" key="2">
    <source>
        <dbReference type="ARBA" id="ARBA00022692"/>
    </source>
</evidence>
<accession>A0A255DZD2</accession>
<feature type="transmembrane region" description="Helical" evidence="6">
    <location>
        <begin position="183"/>
        <end position="211"/>
    </location>
</feature>
<organism evidence="9 10">
    <name type="scientific">Parenemella sanctibonifatiensis</name>
    <dbReference type="NCBI Taxonomy" id="2016505"/>
    <lineage>
        <taxon>Bacteria</taxon>
        <taxon>Bacillati</taxon>
        <taxon>Actinomycetota</taxon>
        <taxon>Actinomycetes</taxon>
        <taxon>Propionibacteriales</taxon>
        <taxon>Propionibacteriaceae</taxon>
        <taxon>Parenemella</taxon>
    </lineage>
</organism>
<feature type="transmembrane region" description="Helical" evidence="6">
    <location>
        <begin position="301"/>
        <end position="323"/>
    </location>
</feature>
<gene>
    <name evidence="9" type="primary">ccsB</name>
    <name evidence="9" type="ORF">CGZ91_03400</name>
    <name evidence="8" type="ORF">CGZ92_12630</name>
</gene>
<accession>A0A255ENK3</accession>
<dbReference type="GO" id="GO:0020037">
    <property type="term" value="F:heme binding"/>
    <property type="evidence" value="ECO:0007669"/>
    <property type="project" value="InterPro"/>
</dbReference>
<dbReference type="Proteomes" id="UP000216300">
    <property type="component" value="Unassembled WGS sequence"/>
</dbReference>
<evidence type="ECO:0000256" key="4">
    <source>
        <dbReference type="ARBA" id="ARBA00022989"/>
    </source>
</evidence>
<dbReference type="OrthoDB" id="9814290at2"/>
<reference evidence="10 11" key="1">
    <citation type="submission" date="2017-07" db="EMBL/GenBank/DDBJ databases">
        <title>Draft whole genome sequences of clinical Proprionibacteriaceae strains.</title>
        <authorList>
            <person name="Bernier A.-M."/>
            <person name="Bernard K."/>
            <person name="Domingo M.-C."/>
        </authorList>
    </citation>
    <scope>NUCLEOTIDE SEQUENCE [LARGE SCALE GENOMIC DNA]</scope>
    <source>
        <strain evidence="9 10">NML 150081</strain>
        <strain evidence="8 11">NML 160184</strain>
    </source>
</reference>
<dbReference type="InterPro" id="IPR002541">
    <property type="entry name" value="Cyt_c_assembly"/>
</dbReference>
<dbReference type="EMBL" id="NMVJ01000001">
    <property type="protein sequence ID" value="OYN92541.1"/>
    <property type="molecule type" value="Genomic_DNA"/>
</dbReference>
<dbReference type="EMBL" id="NMVI01000027">
    <property type="protein sequence ID" value="OYN84667.1"/>
    <property type="molecule type" value="Genomic_DNA"/>
</dbReference>
<evidence type="ECO:0000256" key="5">
    <source>
        <dbReference type="ARBA" id="ARBA00023136"/>
    </source>
</evidence>
<dbReference type="NCBIfam" id="TIGR03144">
    <property type="entry name" value="cytochr_II_ccsB"/>
    <property type="match status" value="1"/>
</dbReference>
<evidence type="ECO:0000313" key="10">
    <source>
        <dbReference type="Proteomes" id="UP000216300"/>
    </source>
</evidence>
<feature type="transmembrane region" description="Helical" evidence="6">
    <location>
        <begin position="93"/>
        <end position="114"/>
    </location>
</feature>
<evidence type="ECO:0000256" key="1">
    <source>
        <dbReference type="ARBA" id="ARBA00004141"/>
    </source>
</evidence>
<feature type="transmembrane region" description="Helical" evidence="6">
    <location>
        <begin position="275"/>
        <end position="294"/>
    </location>
</feature>
<protein>
    <submittedName>
        <fullName evidence="9">C-type cytochrome biogenesis protein CcsB</fullName>
    </submittedName>
</protein>
<dbReference type="GO" id="GO:0005886">
    <property type="term" value="C:plasma membrane"/>
    <property type="evidence" value="ECO:0007669"/>
    <property type="project" value="TreeGrafter"/>
</dbReference>
<evidence type="ECO:0000313" key="9">
    <source>
        <dbReference type="EMBL" id="OYN92541.1"/>
    </source>
</evidence>
<name>A0A255ENK3_9ACTN</name>
<evidence type="ECO:0000256" key="3">
    <source>
        <dbReference type="ARBA" id="ARBA00022748"/>
    </source>
</evidence>
<dbReference type="RefSeq" id="WP_094451729.1">
    <property type="nucleotide sequence ID" value="NZ_NMVI01000027.1"/>
</dbReference>
<keyword evidence="3" id="KW-0201">Cytochrome c-type biogenesis</keyword>
<keyword evidence="2 6" id="KW-0812">Transmembrane</keyword>
<evidence type="ECO:0000256" key="6">
    <source>
        <dbReference type="SAM" id="Phobius"/>
    </source>
</evidence>
<feature type="transmembrane region" description="Helical" evidence="6">
    <location>
        <begin position="6"/>
        <end position="27"/>
    </location>
</feature>
<evidence type="ECO:0000313" key="8">
    <source>
        <dbReference type="EMBL" id="OYN84667.1"/>
    </source>
</evidence>
<dbReference type="Proteomes" id="UP000216533">
    <property type="component" value="Unassembled WGS sequence"/>
</dbReference>
<feature type="transmembrane region" description="Helical" evidence="6">
    <location>
        <begin position="156"/>
        <end position="177"/>
    </location>
</feature>
<evidence type="ECO:0000313" key="11">
    <source>
        <dbReference type="Proteomes" id="UP000216533"/>
    </source>
</evidence>
<comment type="subcellular location">
    <subcellularLocation>
        <location evidence="1">Membrane</location>
        <topology evidence="1">Multi-pass membrane protein</topology>
    </subcellularLocation>
</comment>
<feature type="domain" description="Cytochrome c assembly protein" evidence="7">
    <location>
        <begin position="121"/>
        <end position="327"/>
    </location>
</feature>
<evidence type="ECO:0000259" key="7">
    <source>
        <dbReference type="Pfam" id="PF01578"/>
    </source>
</evidence>
<dbReference type="InterPro" id="IPR017562">
    <property type="entry name" value="Cyt_c_biogenesis_CcsA"/>
</dbReference>
<dbReference type="PANTHER" id="PTHR30071">
    <property type="entry name" value="HEME EXPORTER PROTEIN C"/>
    <property type="match status" value="1"/>
</dbReference>
<proteinExistence type="predicted"/>
<dbReference type="GO" id="GO:0017004">
    <property type="term" value="P:cytochrome complex assembly"/>
    <property type="evidence" value="ECO:0007669"/>
    <property type="project" value="UniProtKB-KW"/>
</dbReference>
<feature type="transmembrane region" description="Helical" evidence="6">
    <location>
        <begin position="237"/>
        <end position="260"/>
    </location>
</feature>
<comment type="caution">
    <text evidence="9">The sequence shown here is derived from an EMBL/GenBank/DDBJ whole genome shotgun (WGS) entry which is preliminary data.</text>
</comment>
<keyword evidence="10" id="KW-1185">Reference proteome</keyword>
<feature type="transmembrane region" description="Helical" evidence="6">
    <location>
        <begin position="126"/>
        <end position="144"/>
    </location>
</feature>
<dbReference type="InterPro" id="IPR045062">
    <property type="entry name" value="Cyt_c_biogenesis_CcsA/CcmC"/>
</dbReference>
<keyword evidence="4 6" id="KW-1133">Transmembrane helix</keyword>